<evidence type="ECO:0008006" key="6">
    <source>
        <dbReference type="Google" id="ProtNLM"/>
    </source>
</evidence>
<evidence type="ECO:0000256" key="2">
    <source>
        <dbReference type="ARBA" id="ARBA00023239"/>
    </source>
</evidence>
<evidence type="ECO:0000256" key="1">
    <source>
        <dbReference type="ARBA" id="ARBA00023016"/>
    </source>
</evidence>
<sequence>MPQVVLLASSCTGLPGTTRRLGVSLSQLGLVRQTFRSAGWAVRLATPAGGPVPVDAGTLSEEWFEATRYCLRAESIADVEPATPDAWLVLGGHAGLCDLVGLAELERRLETAAQLGRTVAALDHGGAALAAVAGRLRRDRRRPYRLTGRTDEEEHASRHLHLLPRSSEQVIRSADVSFVAGPAWQPYVVTDGPFVSGQNPASASAVVDAVIARDADRALAA</sequence>
<proteinExistence type="inferred from homology"/>
<comment type="caution">
    <text evidence="4">The sequence shown here is derived from an EMBL/GenBank/DDBJ whole genome shotgun (WGS) entry which is preliminary data.</text>
</comment>
<dbReference type="InterPro" id="IPR029062">
    <property type="entry name" value="Class_I_gatase-like"/>
</dbReference>
<reference evidence="5" key="1">
    <citation type="journal article" date="2019" name="Int. J. Syst. Evol. Microbiol.">
        <title>The Global Catalogue of Microorganisms (GCM) 10K type strain sequencing project: providing services to taxonomists for standard genome sequencing and annotation.</title>
        <authorList>
            <consortium name="The Broad Institute Genomics Platform"/>
            <consortium name="The Broad Institute Genome Sequencing Center for Infectious Disease"/>
            <person name="Wu L."/>
            <person name="Ma J."/>
        </authorList>
    </citation>
    <scope>NUCLEOTIDE SEQUENCE [LARGE SCALE GENOMIC DNA]</scope>
    <source>
        <strain evidence="5">JCM 16929</strain>
    </source>
</reference>
<dbReference type="Proteomes" id="UP001501490">
    <property type="component" value="Unassembled WGS sequence"/>
</dbReference>
<evidence type="ECO:0000256" key="3">
    <source>
        <dbReference type="ARBA" id="ARBA00038493"/>
    </source>
</evidence>
<dbReference type="RefSeq" id="WP_344804893.1">
    <property type="nucleotide sequence ID" value="NZ_BAABAB010000016.1"/>
</dbReference>
<evidence type="ECO:0000313" key="5">
    <source>
        <dbReference type="Proteomes" id="UP001501490"/>
    </source>
</evidence>
<keyword evidence="5" id="KW-1185">Reference proteome</keyword>
<gene>
    <name evidence="4" type="ORF">GCM10022236_24810</name>
</gene>
<evidence type="ECO:0000313" key="4">
    <source>
        <dbReference type="EMBL" id="GAA3621497.1"/>
    </source>
</evidence>
<protein>
    <recommendedName>
        <fullName evidence="6">Intracellular protease/amidase</fullName>
    </recommendedName>
</protein>
<dbReference type="InterPro" id="IPR050325">
    <property type="entry name" value="Prot/Nucl_acid_deglycase"/>
</dbReference>
<dbReference type="Gene3D" id="3.40.50.880">
    <property type="match status" value="1"/>
</dbReference>
<name>A0ABP7A0E0_9ACTN</name>
<dbReference type="PANTHER" id="PTHR48094">
    <property type="entry name" value="PROTEIN/NUCLEIC ACID DEGLYCASE DJ-1-RELATED"/>
    <property type="match status" value="1"/>
</dbReference>
<comment type="similarity">
    <text evidence="3">Belongs to the peptidase C56 family. HSP31-like subfamily.</text>
</comment>
<keyword evidence="2" id="KW-0456">Lyase</keyword>
<dbReference type="EMBL" id="BAABAB010000016">
    <property type="protein sequence ID" value="GAA3621497.1"/>
    <property type="molecule type" value="Genomic_DNA"/>
</dbReference>
<keyword evidence="1" id="KW-0346">Stress response</keyword>
<dbReference type="SUPFAM" id="SSF52317">
    <property type="entry name" value="Class I glutamine amidotransferase-like"/>
    <property type="match status" value="1"/>
</dbReference>
<dbReference type="PANTHER" id="PTHR48094:SF11">
    <property type="entry name" value="GLUTATHIONE-INDEPENDENT GLYOXALASE HSP31-RELATED"/>
    <property type="match status" value="1"/>
</dbReference>
<accession>A0ABP7A0E0</accession>
<organism evidence="4 5">
    <name type="scientific">Microlunatus ginsengisoli</name>
    <dbReference type="NCBI Taxonomy" id="363863"/>
    <lineage>
        <taxon>Bacteria</taxon>
        <taxon>Bacillati</taxon>
        <taxon>Actinomycetota</taxon>
        <taxon>Actinomycetes</taxon>
        <taxon>Propionibacteriales</taxon>
        <taxon>Propionibacteriaceae</taxon>
        <taxon>Microlunatus</taxon>
    </lineage>
</organism>